<dbReference type="InterPro" id="IPR052747">
    <property type="entry name" value="TA_system_RelE_toxin"/>
</dbReference>
<proteinExistence type="predicted"/>
<gene>
    <name evidence="2" type="ORF">MsAc7_10600</name>
</gene>
<organism evidence="2 3">
    <name type="scientific">Methanolapillus millepedarum</name>
    <dbReference type="NCBI Taxonomy" id="3028296"/>
    <lineage>
        <taxon>Archaea</taxon>
        <taxon>Methanobacteriati</taxon>
        <taxon>Methanobacteriota</taxon>
        <taxon>Stenosarchaea group</taxon>
        <taxon>Methanomicrobia</taxon>
        <taxon>Methanosarcinales</taxon>
        <taxon>Methanosarcinaceae</taxon>
        <taxon>Methanolapillus</taxon>
    </lineage>
</organism>
<reference evidence="2 3" key="1">
    <citation type="submission" date="2023-07" db="EMBL/GenBank/DDBJ databases">
        <title>Closed genoem sequence of Methanosarcinaceae archaeon Ac7.</title>
        <authorList>
            <person name="Poehlein A."/>
            <person name="Protasov E."/>
            <person name="Platt K."/>
            <person name="Reeh H."/>
            <person name="Daniel R."/>
            <person name="Brune A."/>
        </authorList>
    </citation>
    <scope>NUCLEOTIDE SEQUENCE [LARGE SCALE GENOMIC DNA]</scope>
    <source>
        <strain evidence="2 3">Ac7</strain>
    </source>
</reference>
<dbReference type="EMBL" id="CP131060">
    <property type="protein sequence ID" value="WNY25508.1"/>
    <property type="molecule type" value="Genomic_DNA"/>
</dbReference>
<sequence>MAWKIEFLKESIHDLEKLDKTIKNQILKAIKKISENPLPHSEGGYGKPLENQKNTKLSGCFKIRVGKHRVIYKLIREETTMEICVISIRDDGLVYEIAEKRVNG</sequence>
<dbReference type="Proteomes" id="UP001303587">
    <property type="component" value="Chromosome"/>
</dbReference>
<dbReference type="Pfam" id="PF05016">
    <property type="entry name" value="ParE_toxin"/>
    <property type="match status" value="1"/>
</dbReference>
<name>A0AA97A428_9EURY</name>
<keyword evidence="1" id="KW-1277">Toxin-antitoxin system</keyword>
<evidence type="ECO:0008006" key="4">
    <source>
        <dbReference type="Google" id="ProtNLM"/>
    </source>
</evidence>
<evidence type="ECO:0000313" key="2">
    <source>
        <dbReference type="EMBL" id="WNY25508.1"/>
    </source>
</evidence>
<dbReference type="InterPro" id="IPR007712">
    <property type="entry name" value="RelE/ParE_toxin"/>
</dbReference>
<dbReference type="InterPro" id="IPR035093">
    <property type="entry name" value="RelE/ParE_toxin_dom_sf"/>
</dbReference>
<evidence type="ECO:0000313" key="3">
    <source>
        <dbReference type="Proteomes" id="UP001303587"/>
    </source>
</evidence>
<dbReference type="AlphaFoldDB" id="A0AA97A428"/>
<dbReference type="Gene3D" id="3.30.2310.20">
    <property type="entry name" value="RelE-like"/>
    <property type="match status" value="1"/>
</dbReference>
<accession>A0AA97A428</accession>
<dbReference type="GeneID" id="89230168"/>
<dbReference type="RefSeq" id="WP_338101875.1">
    <property type="nucleotide sequence ID" value="NZ_CP131060.1"/>
</dbReference>
<dbReference type="SUPFAM" id="SSF143011">
    <property type="entry name" value="RelE-like"/>
    <property type="match status" value="1"/>
</dbReference>
<evidence type="ECO:0000256" key="1">
    <source>
        <dbReference type="ARBA" id="ARBA00022649"/>
    </source>
</evidence>
<keyword evidence="3" id="KW-1185">Reference proteome</keyword>
<dbReference type="PANTHER" id="PTHR38813">
    <property type="match status" value="1"/>
</dbReference>
<protein>
    <recommendedName>
        <fullName evidence="4">Type II toxin-antitoxin system RelE/ParE family toxin</fullName>
    </recommendedName>
</protein>
<dbReference type="PANTHER" id="PTHR38813:SF1">
    <property type="entry name" value="TOXIN RELE1-RELATED"/>
    <property type="match status" value="1"/>
</dbReference>